<dbReference type="InterPro" id="IPR006439">
    <property type="entry name" value="HAD-SF_hydro_IA"/>
</dbReference>
<dbReference type="Gene3D" id="1.10.150.240">
    <property type="entry name" value="Putative phosphatase, domain 2"/>
    <property type="match status" value="1"/>
</dbReference>
<keyword evidence="5" id="KW-0119">Carbohydrate metabolism</keyword>
<dbReference type="NCBIfam" id="TIGR01509">
    <property type="entry name" value="HAD-SF-IA-v3"/>
    <property type="match status" value="1"/>
</dbReference>
<sequence length="236" mass="25577">MAELAAIIFDFDGTIADSEPLHLAAFQRTLSEELGLGLTEAQYKERYLAYDDRQMLEVFLRDRGKAVPPEEFERLVDVKADHYERLAGTPPLLPGAAEMIRNASARWPLAIASGALNHEVRLVLEREGLLNCFSAIVTAELVSRGKPHPEAFVAALDELNRVRAGERIAPAACLVAEDSLAGIAAARSAGMRVLAVATSFERERLGDADRVVGSLEEASDPEALAAWFASLPPSAR</sequence>
<gene>
    <name evidence="6" type="ORF">HYZ11_10420</name>
</gene>
<dbReference type="SUPFAM" id="SSF56784">
    <property type="entry name" value="HAD-like"/>
    <property type="match status" value="1"/>
</dbReference>
<evidence type="ECO:0000256" key="3">
    <source>
        <dbReference type="ARBA" id="ARBA00022723"/>
    </source>
</evidence>
<keyword evidence="4" id="KW-0460">Magnesium</keyword>
<name>A0A932MQD9_UNCTE</name>
<dbReference type="InterPro" id="IPR023214">
    <property type="entry name" value="HAD_sf"/>
</dbReference>
<dbReference type="PANTHER" id="PTHR46193">
    <property type="entry name" value="6-PHOSPHOGLUCONATE PHOSPHATASE"/>
    <property type="match status" value="1"/>
</dbReference>
<dbReference type="SFLD" id="SFLDS00003">
    <property type="entry name" value="Haloacid_Dehalogenase"/>
    <property type="match status" value="1"/>
</dbReference>
<evidence type="ECO:0000256" key="5">
    <source>
        <dbReference type="ARBA" id="ARBA00023277"/>
    </source>
</evidence>
<dbReference type="Proteomes" id="UP000782312">
    <property type="component" value="Unassembled WGS sequence"/>
</dbReference>
<dbReference type="Pfam" id="PF00702">
    <property type="entry name" value="Hydrolase"/>
    <property type="match status" value="1"/>
</dbReference>
<comment type="similarity">
    <text evidence="2">Belongs to the HAD-like hydrolase superfamily. CbbY/CbbZ/Gph/YieH family.</text>
</comment>
<dbReference type="InterPro" id="IPR036412">
    <property type="entry name" value="HAD-like_sf"/>
</dbReference>
<dbReference type="PANTHER" id="PTHR46193:SF18">
    <property type="entry name" value="HEXITOL PHOSPHATASE B"/>
    <property type="match status" value="1"/>
</dbReference>
<dbReference type="GO" id="GO:0003824">
    <property type="term" value="F:catalytic activity"/>
    <property type="evidence" value="ECO:0007669"/>
    <property type="project" value="UniProtKB-ARBA"/>
</dbReference>
<dbReference type="InterPro" id="IPR023198">
    <property type="entry name" value="PGP-like_dom2"/>
</dbReference>
<accession>A0A932MQD9</accession>
<reference evidence="6" key="1">
    <citation type="submission" date="2020-07" db="EMBL/GenBank/DDBJ databases">
        <title>Huge and variable diversity of episymbiotic CPR bacteria and DPANN archaea in groundwater ecosystems.</title>
        <authorList>
            <person name="He C.Y."/>
            <person name="Keren R."/>
            <person name="Whittaker M."/>
            <person name="Farag I.F."/>
            <person name="Doudna J."/>
            <person name="Cate J.H.D."/>
            <person name="Banfield J.F."/>
        </authorList>
    </citation>
    <scope>NUCLEOTIDE SEQUENCE</scope>
    <source>
        <strain evidence="6">NC_groundwater_763_Ag_S-0.2um_68_21</strain>
    </source>
</reference>
<proteinExistence type="inferred from homology"/>
<keyword evidence="3" id="KW-0479">Metal-binding</keyword>
<dbReference type="EMBL" id="JACPUR010000022">
    <property type="protein sequence ID" value="MBI3128006.1"/>
    <property type="molecule type" value="Genomic_DNA"/>
</dbReference>
<protein>
    <submittedName>
        <fullName evidence="6">HAD family phosphatase</fullName>
    </submittedName>
</protein>
<evidence type="ECO:0000256" key="4">
    <source>
        <dbReference type="ARBA" id="ARBA00022842"/>
    </source>
</evidence>
<comment type="cofactor">
    <cofactor evidence="1">
        <name>Mg(2+)</name>
        <dbReference type="ChEBI" id="CHEBI:18420"/>
    </cofactor>
</comment>
<evidence type="ECO:0000256" key="1">
    <source>
        <dbReference type="ARBA" id="ARBA00001946"/>
    </source>
</evidence>
<evidence type="ECO:0000256" key="2">
    <source>
        <dbReference type="ARBA" id="ARBA00006171"/>
    </source>
</evidence>
<dbReference type="Gene3D" id="3.40.50.1000">
    <property type="entry name" value="HAD superfamily/HAD-like"/>
    <property type="match status" value="1"/>
</dbReference>
<dbReference type="GO" id="GO:0046872">
    <property type="term" value="F:metal ion binding"/>
    <property type="evidence" value="ECO:0007669"/>
    <property type="project" value="UniProtKB-KW"/>
</dbReference>
<dbReference type="AlphaFoldDB" id="A0A932MQD9"/>
<evidence type="ECO:0000313" key="7">
    <source>
        <dbReference type="Proteomes" id="UP000782312"/>
    </source>
</evidence>
<comment type="caution">
    <text evidence="6">The sequence shown here is derived from an EMBL/GenBank/DDBJ whole genome shotgun (WGS) entry which is preliminary data.</text>
</comment>
<dbReference type="SFLD" id="SFLDG01135">
    <property type="entry name" value="C1.5.6:_HAD__Beta-PGM__Phospha"/>
    <property type="match status" value="1"/>
</dbReference>
<dbReference type="SFLD" id="SFLDG01129">
    <property type="entry name" value="C1.5:_HAD__Beta-PGM__Phosphata"/>
    <property type="match status" value="1"/>
</dbReference>
<evidence type="ECO:0000313" key="6">
    <source>
        <dbReference type="EMBL" id="MBI3128006.1"/>
    </source>
</evidence>
<organism evidence="6 7">
    <name type="scientific">Tectimicrobiota bacterium</name>
    <dbReference type="NCBI Taxonomy" id="2528274"/>
    <lineage>
        <taxon>Bacteria</taxon>
        <taxon>Pseudomonadati</taxon>
        <taxon>Nitrospinota/Tectimicrobiota group</taxon>
        <taxon>Candidatus Tectimicrobiota</taxon>
    </lineage>
</organism>
<dbReference type="InterPro" id="IPR051600">
    <property type="entry name" value="Beta-PGM-like"/>
</dbReference>